<gene>
    <name evidence="1" type="ORF">Metal_3932</name>
</gene>
<reference evidence="1 2" key="1">
    <citation type="journal article" date="2013" name="Genome Announc.">
        <title>Genome Sequence of the Obligate Gammaproteobacterial Methanotroph Methylomicrobium album Strain BG8.</title>
        <authorList>
            <person name="Kits K.D."/>
            <person name="Kalyuzhnaya M.G."/>
            <person name="Klotz M.G."/>
            <person name="Jetten M.S."/>
            <person name="Op den Camp H.J."/>
            <person name="Vuilleumier S."/>
            <person name="Bringel F."/>
            <person name="Dispirito A.A."/>
            <person name="Murrell J.C."/>
            <person name="Bruce D."/>
            <person name="Cheng J.F."/>
            <person name="Copeland A."/>
            <person name="Goodwin L."/>
            <person name="Hauser L."/>
            <person name="Lajus A."/>
            <person name="Land M.L."/>
            <person name="Lapidus A."/>
            <person name="Lucas S."/>
            <person name="Medigue C."/>
            <person name="Pitluck S."/>
            <person name="Woyke T."/>
            <person name="Zeytun A."/>
            <person name="Stein L.Y."/>
        </authorList>
    </citation>
    <scope>NUCLEOTIDE SEQUENCE [LARGE SCALE GENOMIC DNA]</scope>
    <source>
        <strain evidence="1 2">BG8</strain>
    </source>
</reference>
<dbReference type="EMBL" id="CM001475">
    <property type="protein sequence ID" value="EIC31568.1"/>
    <property type="molecule type" value="Genomic_DNA"/>
</dbReference>
<dbReference type="AlphaFoldDB" id="H8GJN9"/>
<evidence type="ECO:0000313" key="1">
    <source>
        <dbReference type="EMBL" id="EIC31568.1"/>
    </source>
</evidence>
<name>H8GJN9_METAL</name>
<organism evidence="1 2">
    <name type="scientific">Methylomicrobium album BG8</name>
    <dbReference type="NCBI Taxonomy" id="686340"/>
    <lineage>
        <taxon>Bacteria</taxon>
        <taxon>Pseudomonadati</taxon>
        <taxon>Pseudomonadota</taxon>
        <taxon>Gammaproteobacteria</taxon>
        <taxon>Methylococcales</taxon>
        <taxon>Methylococcaceae</taxon>
        <taxon>Methylomicrobium</taxon>
    </lineage>
</organism>
<dbReference type="InterPro" id="IPR016181">
    <property type="entry name" value="Acyl_CoA_acyltransferase"/>
</dbReference>
<dbReference type="PANTHER" id="PTHR47017">
    <property type="entry name" value="ACYL-COA"/>
    <property type="match status" value="1"/>
</dbReference>
<accession>H8GJN9</accession>
<protein>
    <submittedName>
        <fullName evidence="1">Uncharacterized protein</fullName>
    </submittedName>
</protein>
<dbReference type="Proteomes" id="UP000005090">
    <property type="component" value="Chromosome"/>
</dbReference>
<dbReference type="Gene3D" id="3.40.630.30">
    <property type="match status" value="1"/>
</dbReference>
<dbReference type="Pfam" id="PF04339">
    <property type="entry name" value="FemAB_like"/>
    <property type="match status" value="1"/>
</dbReference>
<dbReference type="PANTHER" id="PTHR47017:SF1">
    <property type="entry name" value="ACYL-COA"/>
    <property type="match status" value="1"/>
</dbReference>
<proteinExistence type="predicted"/>
<dbReference type="STRING" id="686340.Metal_3932"/>
<dbReference type="InterPro" id="IPR007434">
    <property type="entry name" value="FemAB-like"/>
</dbReference>
<sequence>MQVKQIESIGDIADADWNALAGSDYPFIRHEFLAALEESGSVSEPTGWLPRHLLVYDDAELIALLPLYLKTHSYGEYVFDQQWAAAYHQHGLAYYPKWLTAVPFTPCPGSRLSIKETIDRASVMRLMLQFIREQSIGKGISSWHCLFPVEQEAGQWQSQGLSLREGVQYHWFNKGYRSFGDYLETFNAAKRKMIRRERRKVGEAGVEMRRVPGDQATDEDWQAFYRFYALTYLKNASQPYLAPDFFRRCAAAMGGRMLLVQALKHGKTVAAALSFIGSDTLYGRYWGCAEAFDALHFEACYYQGLEYCIEHSLQRFDSGAQGEHKIARGFEPVPTYSVHWLKDSAFAEAIENFLTRERQAVKIYRLNAADYLPFKK</sequence>
<dbReference type="HOGENOM" id="CLU_036032_1_0_6"/>
<evidence type="ECO:0000313" key="2">
    <source>
        <dbReference type="Proteomes" id="UP000005090"/>
    </source>
</evidence>
<dbReference type="RefSeq" id="WP_005375005.1">
    <property type="nucleotide sequence ID" value="NZ_CM001475.1"/>
</dbReference>
<dbReference type="eggNOG" id="COG3146">
    <property type="taxonomic scope" value="Bacteria"/>
</dbReference>
<dbReference type="SUPFAM" id="SSF55729">
    <property type="entry name" value="Acyl-CoA N-acyltransferases (Nat)"/>
    <property type="match status" value="1"/>
</dbReference>
<keyword evidence="2" id="KW-1185">Reference proteome</keyword>